<evidence type="ECO:0000313" key="1">
    <source>
        <dbReference type="EMBL" id="VFQ45407.1"/>
    </source>
</evidence>
<name>A0A4U8YPN7_9BACT</name>
<dbReference type="EMBL" id="CAADHO010000005">
    <property type="protein sequence ID" value="VFQ45407.1"/>
    <property type="molecule type" value="Genomic_DNA"/>
</dbReference>
<sequence length="61" mass="6790">MISISSSSDLQSDAMKCLNFVSASCCASPYSAISDLWQPQVYQANRYEFKKDNLRMNGNAC</sequence>
<accession>A0A4U8YPN7</accession>
<evidence type="ECO:0000313" key="2">
    <source>
        <dbReference type="Proteomes" id="UP000507962"/>
    </source>
</evidence>
<reference evidence="1 2" key="1">
    <citation type="submission" date="2019-03" db="EMBL/GenBank/DDBJ databases">
        <authorList>
            <person name="Nijsse B."/>
        </authorList>
    </citation>
    <scope>NUCLEOTIDE SEQUENCE [LARGE SCALE GENOMIC DNA]</scope>
    <source>
        <strain evidence="1">Desulfoluna butyratoxydans MSL71</strain>
    </source>
</reference>
<protein>
    <submittedName>
        <fullName evidence="1">Uncharacterized protein</fullName>
    </submittedName>
</protein>
<organism evidence="1 2">
    <name type="scientific">Desulfoluna butyratoxydans</name>
    <dbReference type="NCBI Taxonomy" id="231438"/>
    <lineage>
        <taxon>Bacteria</taxon>
        <taxon>Pseudomonadati</taxon>
        <taxon>Thermodesulfobacteriota</taxon>
        <taxon>Desulfobacteria</taxon>
        <taxon>Desulfobacterales</taxon>
        <taxon>Desulfolunaceae</taxon>
        <taxon>Desulfoluna</taxon>
    </lineage>
</organism>
<proteinExistence type="predicted"/>
<gene>
    <name evidence="1" type="ORF">MSL71_30640</name>
</gene>
<dbReference type="AlphaFoldDB" id="A0A4U8YPN7"/>
<dbReference type="Proteomes" id="UP000507962">
    <property type="component" value="Unassembled WGS sequence"/>
</dbReference>
<keyword evidence="2" id="KW-1185">Reference proteome</keyword>